<organism evidence="3 4">
    <name type="scientific">Hypholoma sublateritium (strain FD-334 SS-4)</name>
    <dbReference type="NCBI Taxonomy" id="945553"/>
    <lineage>
        <taxon>Eukaryota</taxon>
        <taxon>Fungi</taxon>
        <taxon>Dikarya</taxon>
        <taxon>Basidiomycota</taxon>
        <taxon>Agaricomycotina</taxon>
        <taxon>Agaricomycetes</taxon>
        <taxon>Agaricomycetidae</taxon>
        <taxon>Agaricales</taxon>
        <taxon>Agaricineae</taxon>
        <taxon>Strophariaceae</taxon>
        <taxon>Hypholoma</taxon>
    </lineage>
</organism>
<dbReference type="OMA" id="KIEWENE"/>
<gene>
    <name evidence="3" type="ORF">HYPSUDRAFT_207002</name>
</gene>
<sequence length="252" mass="29258">MSTAIAATTTTTEKGELKFTIKPFDGKRENYSAFEASAAIYLKLNADKYNNDEKQILWVLGHLSEGTASTWRNDYLRLHQTAGVFDISNQKIANFMRDLKAAFDSTTEETDTENELRILKQGTMPAEEFFTEFELLCGRAKITDDKHKIELLKQTMNQRLLTKIVYSESHMAKDCPKKRSNPPRSDKPWWKEQEPRSGNNNYAKSSNRSTENSEHAARKFTKDSARKFIRKIEWENEDEKEAFLNEYDPEDF</sequence>
<dbReference type="Pfam" id="PF19259">
    <property type="entry name" value="Ty3_capsid"/>
    <property type="match status" value="1"/>
</dbReference>
<name>A0A0D2LZZ1_HYPSF</name>
<dbReference type="OrthoDB" id="3263571at2759"/>
<feature type="compositionally biased region" description="Basic and acidic residues" evidence="1">
    <location>
        <begin position="184"/>
        <end position="195"/>
    </location>
</feature>
<protein>
    <recommendedName>
        <fullName evidence="2">Ty3 transposon capsid-like protein domain-containing protein</fullName>
    </recommendedName>
</protein>
<dbReference type="STRING" id="945553.A0A0D2LZZ1"/>
<feature type="compositionally biased region" description="Basic and acidic residues" evidence="1">
    <location>
        <begin position="211"/>
        <end position="220"/>
    </location>
</feature>
<feature type="region of interest" description="Disordered" evidence="1">
    <location>
        <begin position="172"/>
        <end position="220"/>
    </location>
</feature>
<feature type="compositionally biased region" description="Polar residues" evidence="1">
    <location>
        <begin position="196"/>
        <end position="210"/>
    </location>
</feature>
<dbReference type="AlphaFoldDB" id="A0A0D2LZZ1"/>
<evidence type="ECO:0000256" key="1">
    <source>
        <dbReference type="SAM" id="MobiDB-lite"/>
    </source>
</evidence>
<dbReference type="EMBL" id="KN817620">
    <property type="protein sequence ID" value="KJA16513.1"/>
    <property type="molecule type" value="Genomic_DNA"/>
</dbReference>
<reference evidence="4" key="1">
    <citation type="submission" date="2014-04" db="EMBL/GenBank/DDBJ databases">
        <title>Evolutionary Origins and Diversification of the Mycorrhizal Mutualists.</title>
        <authorList>
            <consortium name="DOE Joint Genome Institute"/>
            <consortium name="Mycorrhizal Genomics Consortium"/>
            <person name="Kohler A."/>
            <person name="Kuo A."/>
            <person name="Nagy L.G."/>
            <person name="Floudas D."/>
            <person name="Copeland A."/>
            <person name="Barry K.W."/>
            <person name="Cichocki N."/>
            <person name="Veneault-Fourrey C."/>
            <person name="LaButti K."/>
            <person name="Lindquist E.A."/>
            <person name="Lipzen A."/>
            <person name="Lundell T."/>
            <person name="Morin E."/>
            <person name="Murat C."/>
            <person name="Riley R."/>
            <person name="Ohm R."/>
            <person name="Sun H."/>
            <person name="Tunlid A."/>
            <person name="Henrissat B."/>
            <person name="Grigoriev I.V."/>
            <person name="Hibbett D.S."/>
            <person name="Martin F."/>
        </authorList>
    </citation>
    <scope>NUCLEOTIDE SEQUENCE [LARGE SCALE GENOMIC DNA]</scope>
    <source>
        <strain evidence="4">FD-334 SS-4</strain>
    </source>
</reference>
<dbReference type="InterPro" id="IPR045358">
    <property type="entry name" value="Ty3_capsid"/>
</dbReference>
<dbReference type="Proteomes" id="UP000054270">
    <property type="component" value="Unassembled WGS sequence"/>
</dbReference>
<proteinExistence type="predicted"/>
<feature type="domain" description="Ty3 transposon capsid-like protein" evidence="2">
    <location>
        <begin position="16"/>
        <end position="137"/>
    </location>
</feature>
<accession>A0A0D2LZZ1</accession>
<evidence type="ECO:0000259" key="2">
    <source>
        <dbReference type="Pfam" id="PF19259"/>
    </source>
</evidence>
<keyword evidence="4" id="KW-1185">Reference proteome</keyword>
<evidence type="ECO:0000313" key="3">
    <source>
        <dbReference type="EMBL" id="KJA16513.1"/>
    </source>
</evidence>
<evidence type="ECO:0000313" key="4">
    <source>
        <dbReference type="Proteomes" id="UP000054270"/>
    </source>
</evidence>